<dbReference type="Proteomes" id="UP000273252">
    <property type="component" value="Unassembled WGS sequence"/>
</dbReference>
<dbReference type="GO" id="GO:0006351">
    <property type="term" value="P:DNA-templated transcription"/>
    <property type="evidence" value="ECO:0007669"/>
    <property type="project" value="TreeGrafter"/>
</dbReference>
<evidence type="ECO:0000256" key="2">
    <source>
        <dbReference type="ARBA" id="ARBA00023015"/>
    </source>
</evidence>
<evidence type="ECO:0000313" key="6">
    <source>
        <dbReference type="EMBL" id="RJX73636.1"/>
    </source>
</evidence>
<proteinExistence type="inferred from homology"/>
<dbReference type="FunFam" id="1.10.10.10:FF:000001">
    <property type="entry name" value="LysR family transcriptional regulator"/>
    <property type="match status" value="1"/>
</dbReference>
<dbReference type="Gene3D" id="3.40.190.290">
    <property type="match status" value="1"/>
</dbReference>
<dbReference type="Gene3D" id="1.10.10.10">
    <property type="entry name" value="Winged helix-like DNA-binding domain superfamily/Winged helix DNA-binding domain"/>
    <property type="match status" value="1"/>
</dbReference>
<dbReference type="InterPro" id="IPR058163">
    <property type="entry name" value="LysR-type_TF_proteobact-type"/>
</dbReference>
<name>A0A3A6QSK8_9VIBR</name>
<dbReference type="InterPro" id="IPR036388">
    <property type="entry name" value="WH-like_DNA-bd_sf"/>
</dbReference>
<evidence type="ECO:0000259" key="5">
    <source>
        <dbReference type="PROSITE" id="PS50931"/>
    </source>
</evidence>
<gene>
    <name evidence="6" type="ORF">DZ860_05235</name>
</gene>
<keyword evidence="7" id="KW-1185">Reference proteome</keyword>
<dbReference type="InterPro" id="IPR036390">
    <property type="entry name" value="WH_DNA-bd_sf"/>
</dbReference>
<accession>A0A3A6QSK8</accession>
<feature type="domain" description="HTH lysR-type" evidence="5">
    <location>
        <begin position="1"/>
        <end position="59"/>
    </location>
</feature>
<comment type="caution">
    <text evidence="6">The sequence shown here is derived from an EMBL/GenBank/DDBJ whole genome shotgun (WGS) entry which is preliminary data.</text>
</comment>
<dbReference type="CDD" id="cd08422">
    <property type="entry name" value="PBP2_CrgA_like"/>
    <property type="match status" value="1"/>
</dbReference>
<dbReference type="GO" id="GO:0043565">
    <property type="term" value="F:sequence-specific DNA binding"/>
    <property type="evidence" value="ECO:0007669"/>
    <property type="project" value="TreeGrafter"/>
</dbReference>
<dbReference type="SUPFAM" id="SSF46785">
    <property type="entry name" value="Winged helix' DNA-binding domain"/>
    <property type="match status" value="1"/>
</dbReference>
<reference evidence="6 7" key="1">
    <citation type="submission" date="2018-08" db="EMBL/GenBank/DDBJ databases">
        <title>Vibrio isolated from the Eastern China Marginal Seas.</title>
        <authorList>
            <person name="Li Y."/>
        </authorList>
    </citation>
    <scope>NUCLEOTIDE SEQUENCE [LARGE SCALE GENOMIC DNA]</scope>
    <source>
        <strain evidence="6 7">BEI233</strain>
    </source>
</reference>
<dbReference type="RefSeq" id="WP_120029877.1">
    <property type="nucleotide sequence ID" value="NZ_QVMU01000003.1"/>
</dbReference>
<sequence length="302" mass="34383">MDKIRALRYFARTVELNSFSQVAAELNLPLSSISRRVKDLESELGIELIQRTTRRVKATELGLLYYQQIYPLLQKLDEADELVSQRKAAMAGRLSISCSVSFGERVLLPILYKFRQQYPNITLDVDFSDRVVNFNQDSVDIAIRAGQLHEERIVAKSLSSAAFKLVATPELLLNLQSKFQTTVLSLENIQQSPTLQYLHGRVPLTWWIECDGVWQQVQHMPIFSCNSGEALIHAALAGEGIALFPQWWVETYLRDGRLVDVPTQKIISNGKGANLDIYVVYQQAKYQIPKIKTCIDFILQHV</sequence>
<dbReference type="PANTHER" id="PTHR30537">
    <property type="entry name" value="HTH-TYPE TRANSCRIPTIONAL REGULATOR"/>
    <property type="match status" value="1"/>
</dbReference>
<evidence type="ECO:0000313" key="7">
    <source>
        <dbReference type="Proteomes" id="UP000273252"/>
    </source>
</evidence>
<protein>
    <submittedName>
        <fullName evidence="6">LysR family transcriptional regulator</fullName>
    </submittedName>
</protein>
<keyword evidence="4" id="KW-0804">Transcription</keyword>
<dbReference type="PANTHER" id="PTHR30537:SF5">
    <property type="entry name" value="HTH-TYPE TRANSCRIPTIONAL ACTIVATOR TTDR-RELATED"/>
    <property type="match status" value="1"/>
</dbReference>
<comment type="similarity">
    <text evidence="1">Belongs to the LysR transcriptional regulatory family.</text>
</comment>
<dbReference type="AlphaFoldDB" id="A0A3A6QSK8"/>
<dbReference type="GO" id="GO:0003700">
    <property type="term" value="F:DNA-binding transcription factor activity"/>
    <property type="evidence" value="ECO:0007669"/>
    <property type="project" value="InterPro"/>
</dbReference>
<dbReference type="PROSITE" id="PS50931">
    <property type="entry name" value="HTH_LYSR"/>
    <property type="match status" value="1"/>
</dbReference>
<keyword evidence="2" id="KW-0805">Transcription regulation</keyword>
<evidence type="ECO:0000256" key="1">
    <source>
        <dbReference type="ARBA" id="ARBA00009437"/>
    </source>
</evidence>
<organism evidence="6 7">
    <name type="scientific">Vibrio sinensis</name>
    <dbReference type="NCBI Taxonomy" id="2302434"/>
    <lineage>
        <taxon>Bacteria</taxon>
        <taxon>Pseudomonadati</taxon>
        <taxon>Pseudomonadota</taxon>
        <taxon>Gammaproteobacteria</taxon>
        <taxon>Vibrionales</taxon>
        <taxon>Vibrionaceae</taxon>
        <taxon>Vibrio</taxon>
    </lineage>
</organism>
<dbReference type="Pfam" id="PF00126">
    <property type="entry name" value="HTH_1"/>
    <property type="match status" value="1"/>
</dbReference>
<dbReference type="Pfam" id="PF03466">
    <property type="entry name" value="LysR_substrate"/>
    <property type="match status" value="1"/>
</dbReference>
<dbReference type="SUPFAM" id="SSF53850">
    <property type="entry name" value="Periplasmic binding protein-like II"/>
    <property type="match status" value="1"/>
</dbReference>
<evidence type="ECO:0000256" key="4">
    <source>
        <dbReference type="ARBA" id="ARBA00023163"/>
    </source>
</evidence>
<dbReference type="OrthoDB" id="9786526at2"/>
<dbReference type="InterPro" id="IPR005119">
    <property type="entry name" value="LysR_subst-bd"/>
</dbReference>
<dbReference type="EMBL" id="QVMU01000003">
    <property type="protein sequence ID" value="RJX73636.1"/>
    <property type="molecule type" value="Genomic_DNA"/>
</dbReference>
<evidence type="ECO:0000256" key="3">
    <source>
        <dbReference type="ARBA" id="ARBA00023125"/>
    </source>
</evidence>
<keyword evidence="3" id="KW-0238">DNA-binding</keyword>
<dbReference type="InterPro" id="IPR000847">
    <property type="entry name" value="LysR_HTH_N"/>
</dbReference>